<keyword evidence="1" id="KW-0812">Transmembrane</keyword>
<name>A0A7M4BC52_9VIRU</name>
<proteinExistence type="predicted"/>
<reference evidence="2" key="1">
    <citation type="submission" date="2020-07" db="EMBL/GenBank/DDBJ databases">
        <title>Diversity of sea star-associated densoviruses and transcribed endogenized viral elements of densovirus origin.</title>
        <authorList>
            <person name="Jackson E.W."/>
            <person name="Hewson I."/>
        </authorList>
    </citation>
    <scope>NUCLEOTIDE SEQUENCE</scope>
</reference>
<sequence length="287" mass="30987">MADLFELVRRTGGSRITYEVRNAFGRFRPTNSDYFASSDLADRNIQADLAEDLYTAEEVGEYLEEIPLDDIEFNVTSETTPLLESAITTANTATILAPTAFEIGTGVAIGAGTIGAGLGVGLLYPGHKNLGPGNEPDPEGIDVDDNIAFDHDIRYTNAKSQQDIVDADAIAIDEFDKDWQDTSNVHSLVGRTGIQIKKTVEGVTGVLYPSNLPSSTGEQWVDISGVGILIIGQISVLFGKIYLGLKNPILLINIIKPDVLVISQLFPTHFAKAIILLLIPLFKIQVG</sequence>
<keyword evidence="1" id="KW-0472">Membrane</keyword>
<gene>
    <name evidence="2" type="primary">ORF2</name>
</gene>
<feature type="transmembrane region" description="Helical" evidence="1">
    <location>
        <begin position="259"/>
        <end position="282"/>
    </location>
</feature>
<feature type="transmembrane region" description="Helical" evidence="1">
    <location>
        <begin position="220"/>
        <end position="238"/>
    </location>
</feature>
<keyword evidence="1" id="KW-1133">Transmembrane helix</keyword>
<evidence type="ECO:0000313" key="2">
    <source>
        <dbReference type="EMBL" id="QOD39478.1"/>
    </source>
</evidence>
<evidence type="ECO:0000256" key="1">
    <source>
        <dbReference type="SAM" id="Phobius"/>
    </source>
</evidence>
<dbReference type="EMBL" id="MT733019">
    <property type="protein sequence ID" value="QOD39478.1"/>
    <property type="molecule type" value="Genomic_DNA"/>
</dbReference>
<organism evidence="2">
    <name type="scientific">uncultured densovirus</name>
    <dbReference type="NCBI Taxonomy" id="748192"/>
    <lineage>
        <taxon>Viruses</taxon>
        <taxon>Monodnaviria</taxon>
        <taxon>Shotokuvirae</taxon>
        <taxon>Cossaviricota</taxon>
        <taxon>Quintoviricetes</taxon>
        <taxon>Piccovirales</taxon>
        <taxon>Parvoviridae</taxon>
        <taxon>Densovirinae</taxon>
        <taxon>environmental samples</taxon>
    </lineage>
</organism>
<accession>A0A7M4BC52</accession>
<protein>
    <submittedName>
        <fullName evidence="2">ORF1</fullName>
    </submittedName>
</protein>